<gene>
    <name evidence="1" type="ORF">NS365_23265</name>
</gene>
<comment type="caution">
    <text evidence="1">The sequence shown here is derived from an EMBL/GenBank/DDBJ whole genome shotgun (WGS) entry which is preliminary data.</text>
</comment>
<dbReference type="Proteomes" id="UP000078529">
    <property type="component" value="Unassembled WGS sequence"/>
</dbReference>
<feature type="non-terminal residue" evidence="1">
    <location>
        <position position="223"/>
    </location>
</feature>
<dbReference type="EMBL" id="LDQA01000156">
    <property type="protein sequence ID" value="KTQ97584.1"/>
    <property type="molecule type" value="Genomic_DNA"/>
</dbReference>
<accession>A0A175RB76</accession>
<reference evidence="1 2" key="1">
    <citation type="journal article" date="2016" name="Front. Microbiol.">
        <title>Genomic Resource of Rice Seed Associated Bacteria.</title>
        <authorList>
            <person name="Midha S."/>
            <person name="Bansal K."/>
            <person name="Sharma S."/>
            <person name="Kumar N."/>
            <person name="Patil P.P."/>
            <person name="Chaudhry V."/>
            <person name="Patil P.B."/>
        </authorList>
    </citation>
    <scope>NUCLEOTIDE SEQUENCE [LARGE SCALE GENOMIC DNA]</scope>
    <source>
        <strain evidence="1 2">NS365</strain>
    </source>
</reference>
<proteinExistence type="predicted"/>
<organism evidence="1 2">
    <name type="scientific">Aureimonas ureilytica</name>
    <dbReference type="NCBI Taxonomy" id="401562"/>
    <lineage>
        <taxon>Bacteria</taxon>
        <taxon>Pseudomonadati</taxon>
        <taxon>Pseudomonadota</taxon>
        <taxon>Alphaproteobacteria</taxon>
        <taxon>Hyphomicrobiales</taxon>
        <taxon>Aurantimonadaceae</taxon>
        <taxon>Aureimonas</taxon>
    </lineage>
</organism>
<evidence type="ECO:0000313" key="2">
    <source>
        <dbReference type="Proteomes" id="UP000078529"/>
    </source>
</evidence>
<dbReference type="PATRIC" id="fig|401562.4.peg.1046"/>
<dbReference type="AlphaFoldDB" id="A0A175RB76"/>
<name>A0A175RB76_9HYPH</name>
<protein>
    <submittedName>
        <fullName evidence="1">Uncharacterized protein</fullName>
    </submittedName>
</protein>
<keyword evidence="2" id="KW-1185">Reference proteome</keyword>
<sequence length="223" mass="22100">MVSSARLAASRRSLACAIGAGVLQPGGGGNGLGPASASFAAGATAGLPIASITGLNAGETIATIAPNDGRLTLDVSRRTLLVGLTASAVGTIASTLTTSSGRKLSMTIAVAAGAPITLNNLFSTAQANSYSVYADESENTPLFRVARRAIGSTLTLTVSGNKLKLVDDGTDAFVVKGSGSLTLGESIPITITETHPNATNSGLQSSSQVGVNAKGNWPAMLAA</sequence>
<evidence type="ECO:0000313" key="1">
    <source>
        <dbReference type="EMBL" id="KTQ97584.1"/>
    </source>
</evidence>